<evidence type="ECO:0000313" key="3">
    <source>
        <dbReference type="Proteomes" id="UP001140206"/>
    </source>
</evidence>
<dbReference type="PANTHER" id="PTHR32246">
    <property type="entry name" value="INGRESSION PROTEIN FIC1"/>
    <property type="match status" value="1"/>
</dbReference>
<dbReference type="SUPFAM" id="SSF49562">
    <property type="entry name" value="C2 domain (Calcium/lipid-binding domain, CaLB)"/>
    <property type="match status" value="1"/>
</dbReference>
<dbReference type="InterPro" id="IPR035892">
    <property type="entry name" value="C2_domain_sf"/>
</dbReference>
<reference evidence="2" key="1">
    <citation type="submission" date="2022-08" db="EMBL/GenBank/DDBJ databases">
        <authorList>
            <person name="Marques A."/>
        </authorList>
    </citation>
    <scope>NUCLEOTIDE SEQUENCE</scope>
    <source>
        <strain evidence="2">RhyPub2mFocal</strain>
        <tissue evidence="2">Leaves</tissue>
    </source>
</reference>
<dbReference type="SMART" id="SM00239">
    <property type="entry name" value="C2"/>
    <property type="match status" value="1"/>
</dbReference>
<dbReference type="GO" id="GO:0006952">
    <property type="term" value="P:defense response"/>
    <property type="evidence" value="ECO:0007669"/>
    <property type="project" value="InterPro"/>
</dbReference>
<dbReference type="InterPro" id="IPR044750">
    <property type="entry name" value="C2_SRC2/BAP"/>
</dbReference>
<dbReference type="CDD" id="cd04051">
    <property type="entry name" value="C2_SRC2_like"/>
    <property type="match status" value="1"/>
</dbReference>
<organism evidence="2 3">
    <name type="scientific">Rhynchospora pubera</name>
    <dbReference type="NCBI Taxonomy" id="906938"/>
    <lineage>
        <taxon>Eukaryota</taxon>
        <taxon>Viridiplantae</taxon>
        <taxon>Streptophyta</taxon>
        <taxon>Embryophyta</taxon>
        <taxon>Tracheophyta</taxon>
        <taxon>Spermatophyta</taxon>
        <taxon>Magnoliopsida</taxon>
        <taxon>Liliopsida</taxon>
        <taxon>Poales</taxon>
        <taxon>Cyperaceae</taxon>
        <taxon>Cyperoideae</taxon>
        <taxon>Rhynchosporeae</taxon>
        <taxon>Rhynchospora</taxon>
    </lineage>
</organism>
<proteinExistence type="predicted"/>
<dbReference type="Proteomes" id="UP001140206">
    <property type="component" value="Chromosome 1"/>
</dbReference>
<dbReference type="AlphaFoldDB" id="A0AAV8HRX4"/>
<gene>
    <name evidence="2" type="ORF">LUZ62_032825</name>
</gene>
<protein>
    <submittedName>
        <fullName evidence="2">Calcium-dependent lipid-binding (CaLB domain) family protein</fullName>
    </submittedName>
</protein>
<dbReference type="Pfam" id="PF00168">
    <property type="entry name" value="C2"/>
    <property type="match status" value="1"/>
</dbReference>
<dbReference type="PROSITE" id="PS50004">
    <property type="entry name" value="C2"/>
    <property type="match status" value="1"/>
</dbReference>
<accession>A0AAV8HRX4</accession>
<sequence>MDLVVSLISGNDLKNVNWRHGIVQAYAIVWIDSSRKFSTKVDLENGVNPDWYEKLSIAVPSTSDPKTATLYIDIVHANTPGTKPLIGSAKLPLSVILNEAQAKGKAIFINLNLERPSGRPRDKSKRTFKYGGTI</sequence>
<name>A0AAV8HRX4_9POAL</name>
<evidence type="ECO:0000259" key="1">
    <source>
        <dbReference type="PROSITE" id="PS50004"/>
    </source>
</evidence>
<comment type="caution">
    <text evidence="2">The sequence shown here is derived from an EMBL/GenBank/DDBJ whole genome shotgun (WGS) entry which is preliminary data.</text>
</comment>
<dbReference type="PANTHER" id="PTHR32246:SF20">
    <property type="entry name" value="CALCIUM-DEPENDENT LIPID-BINDING (CALB DOMAIN) FAMILY PROTEIN"/>
    <property type="match status" value="1"/>
</dbReference>
<dbReference type="EMBL" id="JAMFTS010000001">
    <property type="protein sequence ID" value="KAJ4820259.1"/>
    <property type="molecule type" value="Genomic_DNA"/>
</dbReference>
<keyword evidence="3" id="KW-1185">Reference proteome</keyword>
<dbReference type="InterPro" id="IPR000008">
    <property type="entry name" value="C2_dom"/>
</dbReference>
<evidence type="ECO:0000313" key="2">
    <source>
        <dbReference type="EMBL" id="KAJ4820259.1"/>
    </source>
</evidence>
<feature type="domain" description="C2" evidence="1">
    <location>
        <begin position="1"/>
        <end position="106"/>
    </location>
</feature>
<dbReference type="Gene3D" id="2.60.40.150">
    <property type="entry name" value="C2 domain"/>
    <property type="match status" value="1"/>
</dbReference>